<keyword evidence="2" id="KW-1185">Reference proteome</keyword>
<evidence type="ECO:0000313" key="1">
    <source>
        <dbReference type="EMBL" id="KAF2012332.1"/>
    </source>
</evidence>
<dbReference type="EMBL" id="ML978073">
    <property type="protein sequence ID" value="KAF2012332.1"/>
    <property type="molecule type" value="Genomic_DNA"/>
</dbReference>
<sequence length="78" mass="8631">MLRWPGCGMVSRNRTSRPRRRQWRFGMVVVGVLKEGSYSYARTTTAGHEGPGAEQGLHGLSFLNAIADCYSTTVSWPA</sequence>
<dbReference type="RefSeq" id="XP_033380671.1">
    <property type="nucleotide sequence ID" value="XM_033522625.1"/>
</dbReference>
<dbReference type="AlphaFoldDB" id="A0A6A5XGW7"/>
<organism evidence="1 2">
    <name type="scientific">Aaosphaeria arxii CBS 175.79</name>
    <dbReference type="NCBI Taxonomy" id="1450172"/>
    <lineage>
        <taxon>Eukaryota</taxon>
        <taxon>Fungi</taxon>
        <taxon>Dikarya</taxon>
        <taxon>Ascomycota</taxon>
        <taxon>Pezizomycotina</taxon>
        <taxon>Dothideomycetes</taxon>
        <taxon>Pleosporomycetidae</taxon>
        <taxon>Pleosporales</taxon>
        <taxon>Pleosporales incertae sedis</taxon>
        <taxon>Aaosphaeria</taxon>
    </lineage>
</organism>
<proteinExistence type="predicted"/>
<accession>A0A6A5XGW7</accession>
<gene>
    <name evidence="1" type="ORF">BU24DRAFT_274928</name>
</gene>
<evidence type="ECO:0000313" key="2">
    <source>
        <dbReference type="Proteomes" id="UP000799778"/>
    </source>
</evidence>
<reference evidence="1" key="1">
    <citation type="journal article" date="2020" name="Stud. Mycol.">
        <title>101 Dothideomycetes genomes: a test case for predicting lifestyles and emergence of pathogens.</title>
        <authorList>
            <person name="Haridas S."/>
            <person name="Albert R."/>
            <person name="Binder M."/>
            <person name="Bloem J."/>
            <person name="Labutti K."/>
            <person name="Salamov A."/>
            <person name="Andreopoulos B."/>
            <person name="Baker S."/>
            <person name="Barry K."/>
            <person name="Bills G."/>
            <person name="Bluhm B."/>
            <person name="Cannon C."/>
            <person name="Castanera R."/>
            <person name="Culley D."/>
            <person name="Daum C."/>
            <person name="Ezra D."/>
            <person name="Gonzalez J."/>
            <person name="Henrissat B."/>
            <person name="Kuo A."/>
            <person name="Liang C."/>
            <person name="Lipzen A."/>
            <person name="Lutzoni F."/>
            <person name="Magnuson J."/>
            <person name="Mondo S."/>
            <person name="Nolan M."/>
            <person name="Ohm R."/>
            <person name="Pangilinan J."/>
            <person name="Park H.-J."/>
            <person name="Ramirez L."/>
            <person name="Alfaro M."/>
            <person name="Sun H."/>
            <person name="Tritt A."/>
            <person name="Yoshinaga Y."/>
            <person name="Zwiers L.-H."/>
            <person name="Turgeon B."/>
            <person name="Goodwin S."/>
            <person name="Spatafora J."/>
            <person name="Crous P."/>
            <person name="Grigoriev I."/>
        </authorList>
    </citation>
    <scope>NUCLEOTIDE SEQUENCE</scope>
    <source>
        <strain evidence="1">CBS 175.79</strain>
    </source>
</reference>
<dbReference type="Proteomes" id="UP000799778">
    <property type="component" value="Unassembled WGS sequence"/>
</dbReference>
<protein>
    <submittedName>
        <fullName evidence="1">Uncharacterized protein</fullName>
    </submittedName>
</protein>
<name>A0A6A5XGW7_9PLEO</name>
<dbReference type="GeneID" id="54280022"/>